<feature type="compositionally biased region" description="Acidic residues" evidence="1">
    <location>
        <begin position="331"/>
        <end position="345"/>
    </location>
</feature>
<evidence type="ECO:0000313" key="3">
    <source>
        <dbReference type="Proteomes" id="UP000310158"/>
    </source>
</evidence>
<feature type="region of interest" description="Disordered" evidence="1">
    <location>
        <begin position="57"/>
        <end position="178"/>
    </location>
</feature>
<feature type="compositionally biased region" description="Basic and acidic residues" evidence="1">
    <location>
        <begin position="123"/>
        <end position="159"/>
    </location>
</feature>
<feature type="compositionally biased region" description="Acidic residues" evidence="1">
    <location>
        <begin position="374"/>
        <end position="386"/>
    </location>
</feature>
<feature type="compositionally biased region" description="Basic and acidic residues" evidence="1">
    <location>
        <begin position="102"/>
        <end position="116"/>
    </location>
</feature>
<dbReference type="Proteomes" id="UP000310158">
    <property type="component" value="Unassembled WGS sequence"/>
</dbReference>
<feature type="compositionally biased region" description="Basic and acidic residues" evidence="1">
    <location>
        <begin position="346"/>
        <end position="355"/>
    </location>
</feature>
<protein>
    <submittedName>
        <fullName evidence="2">Uncharacterized protein</fullName>
    </submittedName>
</protein>
<keyword evidence="3" id="KW-1185">Reference proteome</keyword>
<name>A0A4S4L884_9AGAM</name>
<sequence length="386" mass="42798">MSPAVSTVDLITAQHRGAKAGQKILLPCLAHGAALEIKATQATHCSLDLGGISTTHPRIPYSNQPPTPLFNSNLSPSHPKPMPFTRDVLAREAKDKRKGRAKEKGRIEDLEEREMGGEISQEQEERGHKHKRNENDEEKKRSEEKGKKKEKEKHHHYEYISRTMVQSKNEDIESSSLKPMSKSASKALAYSQPAAHSPSPPCFLYINSDRQEWARVSCEKCWQWRMICYFSDSLSPACSPPLFHSPLPIHKHIWLLDPLPLSAITKISKPGQSSEKHMEKGKKTAKAMPSAPLPLISLFDQEVQDNGKMDVGVEDKGKKIDEEMGLGEGPMDLDSEADANDEADLDKDLLIKDEGGVTGRPAVGEEGSKGVIIDSDEDQLEDDTSV</sequence>
<reference evidence="2 3" key="1">
    <citation type="submission" date="2019-02" db="EMBL/GenBank/DDBJ databases">
        <title>Genome sequencing of the rare red list fungi Bondarzewia mesenterica.</title>
        <authorList>
            <person name="Buettner E."/>
            <person name="Kellner H."/>
        </authorList>
    </citation>
    <scope>NUCLEOTIDE SEQUENCE [LARGE SCALE GENOMIC DNA]</scope>
    <source>
        <strain evidence="2 3">DSM 108281</strain>
    </source>
</reference>
<dbReference type="AlphaFoldDB" id="A0A4S4L884"/>
<comment type="caution">
    <text evidence="2">The sequence shown here is derived from an EMBL/GenBank/DDBJ whole genome shotgun (WGS) entry which is preliminary data.</text>
</comment>
<dbReference type="EMBL" id="SGPL01000949">
    <property type="protein sequence ID" value="THH05870.1"/>
    <property type="molecule type" value="Genomic_DNA"/>
</dbReference>
<evidence type="ECO:0000256" key="1">
    <source>
        <dbReference type="SAM" id="MobiDB-lite"/>
    </source>
</evidence>
<gene>
    <name evidence="2" type="ORF">EW146_g9783</name>
</gene>
<evidence type="ECO:0000313" key="2">
    <source>
        <dbReference type="EMBL" id="THH05870.1"/>
    </source>
</evidence>
<feature type="region of interest" description="Disordered" evidence="1">
    <location>
        <begin position="322"/>
        <end position="386"/>
    </location>
</feature>
<accession>A0A4S4L884</accession>
<organism evidence="2 3">
    <name type="scientific">Bondarzewia mesenterica</name>
    <dbReference type="NCBI Taxonomy" id="1095465"/>
    <lineage>
        <taxon>Eukaryota</taxon>
        <taxon>Fungi</taxon>
        <taxon>Dikarya</taxon>
        <taxon>Basidiomycota</taxon>
        <taxon>Agaricomycotina</taxon>
        <taxon>Agaricomycetes</taxon>
        <taxon>Russulales</taxon>
        <taxon>Bondarzewiaceae</taxon>
        <taxon>Bondarzewia</taxon>
    </lineage>
</organism>
<proteinExistence type="predicted"/>